<dbReference type="AlphaFoldDB" id="A0A0S4QVC1"/>
<evidence type="ECO:0000313" key="4">
    <source>
        <dbReference type="EMBL" id="CUU59557.1"/>
    </source>
</evidence>
<dbReference type="PRINTS" id="PR00300">
    <property type="entry name" value="CLPPROTEASEA"/>
</dbReference>
<comment type="similarity">
    <text evidence="1">Belongs to the CbbQ/NirQ/NorQ/GpvN family.</text>
</comment>
<dbReference type="InterPro" id="IPR050764">
    <property type="entry name" value="CbbQ/NirQ/NorQ/GpvN"/>
</dbReference>
<dbReference type="Gene3D" id="1.10.8.80">
    <property type="entry name" value="Magnesium chelatase subunit I, C-Terminal domain"/>
    <property type="match status" value="1"/>
</dbReference>
<dbReference type="GO" id="GO:0005524">
    <property type="term" value="F:ATP binding"/>
    <property type="evidence" value="ECO:0007669"/>
    <property type="project" value="InterPro"/>
</dbReference>
<reference evidence="5" key="1">
    <citation type="submission" date="2015-11" db="EMBL/GenBank/DDBJ databases">
        <authorList>
            <person name="Varghese N."/>
        </authorList>
    </citation>
    <scope>NUCLEOTIDE SEQUENCE [LARGE SCALE GENOMIC DNA]</scope>
    <source>
        <strain evidence="5">DSM 45899</strain>
    </source>
</reference>
<dbReference type="Pfam" id="PF17863">
    <property type="entry name" value="AAA_lid_2"/>
    <property type="match status" value="1"/>
</dbReference>
<proteinExistence type="inferred from homology"/>
<feature type="domain" description="ATPase AAA-3" evidence="2">
    <location>
        <begin position="53"/>
        <end position="184"/>
    </location>
</feature>
<organism evidence="4 5">
    <name type="scientific">Parafrankia irregularis</name>
    <dbReference type="NCBI Taxonomy" id="795642"/>
    <lineage>
        <taxon>Bacteria</taxon>
        <taxon>Bacillati</taxon>
        <taxon>Actinomycetota</taxon>
        <taxon>Actinomycetes</taxon>
        <taxon>Frankiales</taxon>
        <taxon>Frankiaceae</taxon>
        <taxon>Parafrankia</taxon>
    </lineage>
</organism>
<dbReference type="InterPro" id="IPR041628">
    <property type="entry name" value="ChlI/MoxR_AAA_lid"/>
</dbReference>
<evidence type="ECO:0000259" key="3">
    <source>
        <dbReference type="Pfam" id="PF17863"/>
    </source>
</evidence>
<protein>
    <submittedName>
        <fullName evidence="4">MoxR-like ATPase</fullName>
    </submittedName>
</protein>
<dbReference type="Proteomes" id="UP000198802">
    <property type="component" value="Unassembled WGS sequence"/>
</dbReference>
<dbReference type="SUPFAM" id="SSF52540">
    <property type="entry name" value="P-loop containing nucleoside triphosphate hydrolases"/>
    <property type="match status" value="1"/>
</dbReference>
<gene>
    <name evidence="4" type="ORF">Ga0074812_12927</name>
</gene>
<dbReference type="CDD" id="cd00009">
    <property type="entry name" value="AAA"/>
    <property type="match status" value="1"/>
</dbReference>
<evidence type="ECO:0000256" key="1">
    <source>
        <dbReference type="ARBA" id="ARBA00009417"/>
    </source>
</evidence>
<dbReference type="Pfam" id="PF07726">
    <property type="entry name" value="AAA_3"/>
    <property type="match status" value="1"/>
</dbReference>
<feature type="domain" description="ChlI/MoxR AAA lid" evidence="3">
    <location>
        <begin position="253"/>
        <end position="315"/>
    </location>
</feature>
<keyword evidence="5" id="KW-1185">Reference proteome</keyword>
<name>A0A0S4QVC1_9ACTN</name>
<dbReference type="PANTHER" id="PTHR42759:SF5">
    <property type="entry name" value="METHANOL DEHYDROGENASE REGULATOR"/>
    <property type="match status" value="1"/>
</dbReference>
<sequence>MTSPPAAGAAAGDAEVTWFRECFEALHGNIGRFVRGKPEVIRLALVCLAAEGHILIDDVPGVGKTSLAKAIASSIEGGLMRRIQFTPDLLPTDVTGVQIWNAESREFEFQPGAVFGNVVLADEINRASPKTQSALLEVMEERQVTTTDSIPYEVPRPFIVIATQNPVEHGGTYDLPEAQIDRFMARLHIGYPRYEAEVEILANGARGVTPRSLSPVVSIADVQRMTQIVRRIHLAPALLGYIVMIVSETRRIGELRLGVSPRGGMALAVAAQAHAAAAGRSFVKPEDVQALAPYVLGHRMLLRPEAELSGATSESLLGAIMTSMPVPDQRVSSY</sequence>
<dbReference type="PANTHER" id="PTHR42759">
    <property type="entry name" value="MOXR FAMILY PROTEIN"/>
    <property type="match status" value="1"/>
</dbReference>
<dbReference type="Gene3D" id="3.40.50.300">
    <property type="entry name" value="P-loop containing nucleotide triphosphate hydrolases"/>
    <property type="match status" value="1"/>
</dbReference>
<dbReference type="InterPro" id="IPR011703">
    <property type="entry name" value="ATPase_AAA-3"/>
</dbReference>
<dbReference type="EMBL" id="FAOZ01000029">
    <property type="protein sequence ID" value="CUU59557.1"/>
    <property type="molecule type" value="Genomic_DNA"/>
</dbReference>
<dbReference type="InterPro" id="IPR027417">
    <property type="entry name" value="P-loop_NTPase"/>
</dbReference>
<dbReference type="GO" id="GO:0016887">
    <property type="term" value="F:ATP hydrolysis activity"/>
    <property type="evidence" value="ECO:0007669"/>
    <property type="project" value="InterPro"/>
</dbReference>
<dbReference type="PIRSF" id="PIRSF002849">
    <property type="entry name" value="AAA_ATPase_chaperone_MoxR_prd"/>
    <property type="match status" value="1"/>
</dbReference>
<evidence type="ECO:0000259" key="2">
    <source>
        <dbReference type="Pfam" id="PF07726"/>
    </source>
</evidence>
<dbReference type="RefSeq" id="WP_054564474.1">
    <property type="nucleotide sequence ID" value="NZ_FAOZ01000029.1"/>
</dbReference>
<dbReference type="InterPro" id="IPR001270">
    <property type="entry name" value="ClpA/B"/>
</dbReference>
<evidence type="ECO:0000313" key="5">
    <source>
        <dbReference type="Proteomes" id="UP000198802"/>
    </source>
</evidence>
<accession>A0A0S4QVC1</accession>